<accession>A0A1G1W9C5</accession>
<dbReference type="CDD" id="cd00774">
    <property type="entry name" value="GlyRS-like_core"/>
    <property type="match status" value="1"/>
</dbReference>
<comment type="similarity">
    <text evidence="1 8">Belongs to the class-II aminoacyl-tRNA synthetase family.</text>
</comment>
<dbReference type="HAMAP" id="MF_00253_B">
    <property type="entry name" value="Gly_tRNA_synth_B"/>
    <property type="match status" value="1"/>
</dbReference>
<sequence length="462" mass="53348">MAQDQLIEKIVSLAKRRGFVFPGSEIYGGIGGIYDLGPLGVELANNIKAVWWKNIVYSRDNVVGLDSSILMNSSVWHASGHVEGFVDPLIECKKCHKRFRKDVYERLYEAKKRLFKKASAGGGNPVLTGEEMEVLLCKDGVHRPQDFTGPRLFNLMFKTHIGPVEDESSETFLRPETAQGIFVNFGNVVDTMRVKLPFGIAQIGKGFRNEITIGNFLFRVREFEMMELEYFTRPAQAEKDFEYWQKERMDWWLSLGLKKENLRFREHKEDERAHYAARSVDVEYNWPFMEWGELEGIANRTDYDLKQHSKESGKDLSYFDEETKEKIIPYVIEPSAGVGRAMLALIIDAYHEDGNRVILKLKPELAPYKVAVFPLLANKPELVKLARSIYEDLKKKFPTVWDDRGNIGKRYYAQDEIGTPFCITVDFQSLEDQTVTIRDRDSMKQNRIKIKDRVTSLKKLLS</sequence>
<dbReference type="GO" id="GO:0006426">
    <property type="term" value="P:glycyl-tRNA aminoacylation"/>
    <property type="evidence" value="ECO:0007669"/>
    <property type="project" value="UniProtKB-UniRule"/>
</dbReference>
<protein>
    <recommendedName>
        <fullName evidence="8">Glycine--tRNA ligase</fullName>
        <ecNumber evidence="8">6.1.1.14</ecNumber>
    </recommendedName>
    <alternativeName>
        <fullName evidence="8">Glycyl-tRNA synthetase</fullName>
        <shortName evidence="8">GlyRS</shortName>
    </alternativeName>
</protein>
<dbReference type="GO" id="GO:0004820">
    <property type="term" value="F:glycine-tRNA ligase activity"/>
    <property type="evidence" value="ECO:0007669"/>
    <property type="project" value="UniProtKB-UniRule"/>
</dbReference>
<evidence type="ECO:0000256" key="4">
    <source>
        <dbReference type="ARBA" id="ARBA00022741"/>
    </source>
</evidence>
<dbReference type="InterPro" id="IPR002314">
    <property type="entry name" value="aa-tRNA-synt_IIb"/>
</dbReference>
<comment type="catalytic activity">
    <reaction evidence="8">
        <text>tRNA(Gly) + glycine + ATP = glycyl-tRNA(Gly) + AMP + diphosphate</text>
        <dbReference type="Rhea" id="RHEA:16013"/>
        <dbReference type="Rhea" id="RHEA-COMP:9664"/>
        <dbReference type="Rhea" id="RHEA-COMP:9683"/>
        <dbReference type="ChEBI" id="CHEBI:30616"/>
        <dbReference type="ChEBI" id="CHEBI:33019"/>
        <dbReference type="ChEBI" id="CHEBI:57305"/>
        <dbReference type="ChEBI" id="CHEBI:78442"/>
        <dbReference type="ChEBI" id="CHEBI:78522"/>
        <dbReference type="ChEBI" id="CHEBI:456215"/>
        <dbReference type="EC" id="6.1.1.14"/>
    </reaction>
</comment>
<dbReference type="GO" id="GO:0005524">
    <property type="term" value="F:ATP binding"/>
    <property type="evidence" value="ECO:0007669"/>
    <property type="project" value="UniProtKB-UniRule"/>
</dbReference>
<feature type="binding site" evidence="8">
    <location>
        <begin position="333"/>
        <end position="337"/>
    </location>
    <ligand>
        <name>substrate</name>
    </ligand>
</feature>
<name>A0A1G1W9C5_9BACT</name>
<dbReference type="GO" id="GO:0004081">
    <property type="term" value="F:bis(5'-nucleosyl)-tetraphosphatase (asymmetrical) activity"/>
    <property type="evidence" value="ECO:0007669"/>
    <property type="project" value="UniProtKB-ARBA"/>
</dbReference>
<organism evidence="10 11">
    <name type="scientific">Candidatus Woykebacteria bacterium RBG_13_40_15</name>
    <dbReference type="NCBI Taxonomy" id="1802593"/>
    <lineage>
        <taxon>Bacteria</taxon>
        <taxon>Candidatus Woykeibacteriota</taxon>
    </lineage>
</organism>
<dbReference type="SUPFAM" id="SSF55681">
    <property type="entry name" value="Class II aaRS and biotin synthetases"/>
    <property type="match status" value="1"/>
</dbReference>
<dbReference type="InterPro" id="IPR036621">
    <property type="entry name" value="Anticodon-bd_dom_sf"/>
</dbReference>
<feature type="binding site" evidence="8">
    <location>
        <position position="176"/>
    </location>
    <ligand>
        <name>substrate</name>
    </ligand>
</feature>
<evidence type="ECO:0000256" key="8">
    <source>
        <dbReference type="HAMAP-Rule" id="MF_00253"/>
    </source>
</evidence>
<dbReference type="Pfam" id="PF00587">
    <property type="entry name" value="tRNA-synt_2b"/>
    <property type="match status" value="1"/>
</dbReference>
<proteinExistence type="inferred from homology"/>
<dbReference type="Gene3D" id="3.40.50.800">
    <property type="entry name" value="Anticodon-binding domain"/>
    <property type="match status" value="1"/>
</dbReference>
<keyword evidence="4 8" id="KW-0547">Nucleotide-binding</keyword>
<dbReference type="InterPro" id="IPR045864">
    <property type="entry name" value="aa-tRNA-synth_II/BPL/LPL"/>
</dbReference>
<dbReference type="GO" id="GO:0015966">
    <property type="term" value="P:diadenosine tetraphosphate biosynthetic process"/>
    <property type="evidence" value="ECO:0007669"/>
    <property type="project" value="UniProtKB-ARBA"/>
</dbReference>
<dbReference type="InterPro" id="IPR027031">
    <property type="entry name" value="Gly-tRNA_synthase/POLG2"/>
</dbReference>
<feature type="domain" description="Aminoacyl-transfer RNA synthetases class-II family profile" evidence="9">
    <location>
        <begin position="8"/>
        <end position="363"/>
    </location>
</feature>
<dbReference type="InterPro" id="IPR006195">
    <property type="entry name" value="aa-tRNA-synth_II"/>
</dbReference>
<comment type="subunit">
    <text evidence="8">Homodimer.</text>
</comment>
<comment type="caution">
    <text evidence="10">The sequence shown here is derived from an EMBL/GenBank/DDBJ whole genome shotgun (WGS) entry which is preliminary data.</text>
</comment>
<evidence type="ECO:0000256" key="7">
    <source>
        <dbReference type="ARBA" id="ARBA00023146"/>
    </source>
</evidence>
<keyword evidence="7 8" id="KW-0030">Aminoacyl-tRNA synthetase</keyword>
<feature type="binding site" evidence="8">
    <location>
        <begin position="293"/>
        <end position="294"/>
    </location>
    <ligand>
        <name>ATP</name>
        <dbReference type="ChEBI" id="CHEBI:30616"/>
    </ligand>
</feature>
<comment type="function">
    <text evidence="8">Catalyzes the attachment of glycine to tRNA(Gly).</text>
</comment>
<evidence type="ECO:0000256" key="6">
    <source>
        <dbReference type="ARBA" id="ARBA00022917"/>
    </source>
</evidence>
<evidence type="ECO:0000313" key="11">
    <source>
        <dbReference type="Proteomes" id="UP000176631"/>
    </source>
</evidence>
<keyword evidence="5 8" id="KW-0067">ATP-binding</keyword>
<dbReference type="GO" id="GO:0005737">
    <property type="term" value="C:cytoplasm"/>
    <property type="evidence" value="ECO:0007669"/>
    <property type="project" value="UniProtKB-SubCell"/>
</dbReference>
<comment type="caution">
    <text evidence="8">Lacks conserved residue(s) required for the propagation of feature annotation.</text>
</comment>
<dbReference type="CDD" id="cd00858">
    <property type="entry name" value="GlyRS_anticodon"/>
    <property type="match status" value="1"/>
</dbReference>
<evidence type="ECO:0000256" key="3">
    <source>
        <dbReference type="ARBA" id="ARBA00022598"/>
    </source>
</evidence>
<keyword evidence="2 8" id="KW-0963">Cytoplasm</keyword>
<dbReference type="PROSITE" id="PS50862">
    <property type="entry name" value="AA_TRNA_LIGASE_II"/>
    <property type="match status" value="1"/>
</dbReference>
<dbReference type="PANTHER" id="PTHR10745">
    <property type="entry name" value="GLYCYL-TRNA SYNTHETASE/DNA POLYMERASE SUBUNIT GAMMA-2"/>
    <property type="match status" value="1"/>
</dbReference>
<evidence type="ECO:0000256" key="5">
    <source>
        <dbReference type="ARBA" id="ARBA00022840"/>
    </source>
</evidence>
<evidence type="ECO:0000256" key="2">
    <source>
        <dbReference type="ARBA" id="ARBA00022490"/>
    </source>
</evidence>
<dbReference type="GO" id="GO:1990742">
    <property type="term" value="C:microvesicle"/>
    <property type="evidence" value="ECO:0007669"/>
    <property type="project" value="UniProtKB-ARBA"/>
</dbReference>
<dbReference type="EMBL" id="MHCP01000014">
    <property type="protein sequence ID" value="OGY24286.1"/>
    <property type="molecule type" value="Genomic_DNA"/>
</dbReference>
<dbReference type="InterPro" id="IPR033731">
    <property type="entry name" value="GlyRS-like_core"/>
</dbReference>
<keyword evidence="3 8" id="KW-0436">Ligase</keyword>
<dbReference type="PRINTS" id="PR01043">
    <property type="entry name" value="TRNASYNTHGLY"/>
</dbReference>
<dbReference type="Proteomes" id="UP000176631">
    <property type="component" value="Unassembled WGS sequence"/>
</dbReference>
<comment type="subcellular location">
    <subcellularLocation>
        <location evidence="8">Cytoplasm</location>
    </subcellularLocation>
</comment>
<dbReference type="PANTHER" id="PTHR10745:SF8">
    <property type="entry name" value="DNA POLYMERASE SUBUNIT GAMMA-2, MITOCHONDRIAL"/>
    <property type="match status" value="1"/>
</dbReference>
<dbReference type="NCBIfam" id="NF003211">
    <property type="entry name" value="PRK04173.1"/>
    <property type="match status" value="1"/>
</dbReference>
<dbReference type="SUPFAM" id="SSF52954">
    <property type="entry name" value="Class II aaRS ABD-related"/>
    <property type="match status" value="1"/>
</dbReference>
<keyword evidence="6 8" id="KW-0648">Protein biosynthesis</keyword>
<dbReference type="InterPro" id="IPR002315">
    <property type="entry name" value="tRNA-synt_gly"/>
</dbReference>
<dbReference type="AlphaFoldDB" id="A0A1G1W9C5"/>
<dbReference type="GO" id="GO:0070062">
    <property type="term" value="C:extracellular exosome"/>
    <property type="evidence" value="ECO:0007669"/>
    <property type="project" value="UniProtKB-ARBA"/>
</dbReference>
<dbReference type="FunFam" id="3.40.50.800:FF:000002">
    <property type="entry name" value="Glycine--tRNA ligase"/>
    <property type="match status" value="1"/>
</dbReference>
<reference evidence="10 11" key="1">
    <citation type="journal article" date="2016" name="Nat. Commun.">
        <title>Thousands of microbial genomes shed light on interconnected biogeochemical processes in an aquifer system.</title>
        <authorList>
            <person name="Anantharaman K."/>
            <person name="Brown C.T."/>
            <person name="Hug L.A."/>
            <person name="Sharon I."/>
            <person name="Castelle C.J."/>
            <person name="Probst A.J."/>
            <person name="Thomas B.C."/>
            <person name="Singh A."/>
            <person name="Wilkins M.J."/>
            <person name="Karaoz U."/>
            <person name="Brodie E.L."/>
            <person name="Williams K.H."/>
            <person name="Hubbard S.S."/>
            <person name="Banfield J.F."/>
        </authorList>
    </citation>
    <scope>NUCLEOTIDE SEQUENCE [LARGE SCALE GENOMIC DNA]</scope>
</reference>
<feature type="binding site" evidence="8">
    <location>
        <begin position="218"/>
        <end position="223"/>
    </location>
    <ligand>
        <name>ATP</name>
        <dbReference type="ChEBI" id="CHEBI:30616"/>
    </ligand>
</feature>
<dbReference type="STRING" id="1802593.A2172_00245"/>
<feature type="binding site" evidence="8">
    <location>
        <position position="100"/>
    </location>
    <ligand>
        <name>substrate</name>
    </ligand>
</feature>
<feature type="binding site" evidence="8">
    <location>
        <begin position="208"/>
        <end position="210"/>
    </location>
    <ligand>
        <name>ATP</name>
        <dbReference type="ChEBI" id="CHEBI:30616"/>
    </ligand>
</feature>
<dbReference type="Gene3D" id="3.30.930.10">
    <property type="entry name" value="Bira Bifunctional Protein, Domain 2"/>
    <property type="match status" value="1"/>
</dbReference>
<dbReference type="InterPro" id="IPR004154">
    <property type="entry name" value="Anticodon-bd"/>
</dbReference>
<dbReference type="InterPro" id="IPR022961">
    <property type="entry name" value="Gly_tRNA_ligase_bac"/>
</dbReference>
<dbReference type="NCBIfam" id="TIGR00389">
    <property type="entry name" value="glyS_dimeric"/>
    <property type="match status" value="1"/>
</dbReference>
<feature type="binding site" evidence="8">
    <location>
        <begin position="337"/>
        <end position="340"/>
    </location>
    <ligand>
        <name>ATP</name>
        <dbReference type="ChEBI" id="CHEBI:30616"/>
    </ligand>
</feature>
<evidence type="ECO:0000313" key="10">
    <source>
        <dbReference type="EMBL" id="OGY24286.1"/>
    </source>
</evidence>
<dbReference type="EC" id="6.1.1.14" evidence="8"/>
<evidence type="ECO:0000259" key="9">
    <source>
        <dbReference type="PROSITE" id="PS50862"/>
    </source>
</evidence>
<evidence type="ECO:0000256" key="1">
    <source>
        <dbReference type="ARBA" id="ARBA00008226"/>
    </source>
</evidence>
<dbReference type="Pfam" id="PF03129">
    <property type="entry name" value="HGTP_anticodon"/>
    <property type="match status" value="1"/>
</dbReference>
<gene>
    <name evidence="8" type="primary">glyQS</name>
    <name evidence="10" type="ORF">A2172_00245</name>
</gene>